<dbReference type="EMBL" id="WEID01000140">
    <property type="protein sequence ID" value="KAB8125526.1"/>
    <property type="molecule type" value="Genomic_DNA"/>
</dbReference>
<keyword evidence="1" id="KW-0812">Transmembrane</keyword>
<organism evidence="2 3">
    <name type="scientific">Gracilibacillus oryzae</name>
    <dbReference type="NCBI Taxonomy" id="1672701"/>
    <lineage>
        <taxon>Bacteria</taxon>
        <taxon>Bacillati</taxon>
        <taxon>Bacillota</taxon>
        <taxon>Bacilli</taxon>
        <taxon>Bacillales</taxon>
        <taxon>Bacillaceae</taxon>
        <taxon>Gracilibacillus</taxon>
    </lineage>
</organism>
<dbReference type="Proteomes" id="UP000480246">
    <property type="component" value="Unassembled WGS sequence"/>
</dbReference>
<keyword evidence="1" id="KW-0472">Membrane</keyword>
<keyword evidence="1" id="KW-1133">Transmembrane helix</keyword>
<feature type="transmembrane region" description="Helical" evidence="1">
    <location>
        <begin position="9"/>
        <end position="29"/>
    </location>
</feature>
<comment type="caution">
    <text evidence="2">The sequence shown here is derived from an EMBL/GenBank/DDBJ whole genome shotgun (WGS) entry which is preliminary data.</text>
</comment>
<feature type="transmembrane region" description="Helical" evidence="1">
    <location>
        <begin position="44"/>
        <end position="65"/>
    </location>
</feature>
<feature type="non-terminal residue" evidence="2">
    <location>
        <position position="71"/>
    </location>
</feature>
<name>A0A7C8GQ04_9BACI</name>
<dbReference type="AlphaFoldDB" id="A0A7C8GQ04"/>
<keyword evidence="3" id="KW-1185">Reference proteome</keyword>
<dbReference type="RefSeq" id="WP_153407123.1">
    <property type="nucleotide sequence ID" value="NZ_ML762469.1"/>
</dbReference>
<reference evidence="2 3" key="1">
    <citation type="submission" date="2019-10" db="EMBL/GenBank/DDBJ databases">
        <title>Gracilibacillus sp. nov. isolated from rice seeds.</title>
        <authorList>
            <person name="He S."/>
        </authorList>
    </citation>
    <scope>NUCLEOTIDE SEQUENCE [LARGE SCALE GENOMIC DNA]</scope>
    <source>
        <strain evidence="2 3">TD8</strain>
    </source>
</reference>
<evidence type="ECO:0000256" key="1">
    <source>
        <dbReference type="SAM" id="Phobius"/>
    </source>
</evidence>
<evidence type="ECO:0000313" key="2">
    <source>
        <dbReference type="EMBL" id="KAB8125526.1"/>
    </source>
</evidence>
<sequence>MANKTWKKLTVYSGVTAMVIMFGAIFILGENTPRGFMVVDADPVLLAILLPIIGTLGFITLLGIMRSMMGN</sequence>
<proteinExistence type="predicted"/>
<gene>
    <name evidence="2" type="ORF">F9U64_22500</name>
</gene>
<evidence type="ECO:0000313" key="3">
    <source>
        <dbReference type="Proteomes" id="UP000480246"/>
    </source>
</evidence>
<accession>A0A7C8GQ04</accession>
<protein>
    <submittedName>
        <fullName evidence="2">Uncharacterized protein</fullName>
    </submittedName>
</protein>